<keyword evidence="2" id="KW-0813">Transport</keyword>
<keyword evidence="2" id="KW-1003">Cell membrane</keyword>
<protein>
    <recommendedName>
        <fullName evidence="2">Biotin transporter</fullName>
    </recommendedName>
</protein>
<dbReference type="RefSeq" id="WP_008687344.1">
    <property type="nucleotide sequence ID" value="NZ_AP024510.1"/>
</dbReference>
<accession>A0A4R3TN50</accession>
<proteinExistence type="inferred from homology"/>
<keyword evidence="5" id="KW-1185">Reference proteome</keyword>
<evidence type="ECO:0000256" key="2">
    <source>
        <dbReference type="PIRNR" id="PIRNR016661"/>
    </source>
</evidence>
<dbReference type="GeneID" id="73796358"/>
<evidence type="ECO:0000256" key="3">
    <source>
        <dbReference type="SAM" id="Phobius"/>
    </source>
</evidence>
<dbReference type="Gene3D" id="1.10.1760.20">
    <property type="match status" value="1"/>
</dbReference>
<evidence type="ECO:0000313" key="4">
    <source>
        <dbReference type="EMBL" id="TCU63127.1"/>
    </source>
</evidence>
<evidence type="ECO:0000313" key="5">
    <source>
        <dbReference type="Proteomes" id="UP000295773"/>
    </source>
</evidence>
<keyword evidence="3" id="KW-1133">Transmembrane helix</keyword>
<comment type="caution">
    <text evidence="4">The sequence shown here is derived from an EMBL/GenBank/DDBJ whole genome shotgun (WGS) entry which is preliminary data.</text>
</comment>
<dbReference type="PIRSF" id="PIRSF016661">
    <property type="entry name" value="BioY"/>
    <property type="match status" value="1"/>
</dbReference>
<dbReference type="Pfam" id="PF02632">
    <property type="entry name" value="BioY"/>
    <property type="match status" value="1"/>
</dbReference>
<dbReference type="InterPro" id="IPR003784">
    <property type="entry name" value="BioY"/>
</dbReference>
<gene>
    <name evidence="4" type="ORF">EDD61_102130</name>
</gene>
<dbReference type="EMBL" id="SMBP01000002">
    <property type="protein sequence ID" value="TCU63127.1"/>
    <property type="molecule type" value="Genomic_DNA"/>
</dbReference>
<keyword evidence="2 3" id="KW-0472">Membrane</keyword>
<reference evidence="4 5" key="1">
    <citation type="submission" date="2019-03" db="EMBL/GenBank/DDBJ databases">
        <title>Genomic Encyclopedia of Type Strains, Phase IV (KMG-IV): sequencing the most valuable type-strain genomes for metagenomic binning, comparative biology and taxonomic classification.</title>
        <authorList>
            <person name="Goeker M."/>
        </authorList>
    </citation>
    <scope>NUCLEOTIDE SEQUENCE [LARGE SCALE GENOMIC DNA]</scope>
    <source>
        <strain evidence="4 5">DSM 29481</strain>
    </source>
</reference>
<evidence type="ECO:0000256" key="1">
    <source>
        <dbReference type="ARBA" id="ARBA00010692"/>
    </source>
</evidence>
<sequence length="185" mass="20364">MKTKQLTLCAFFTILYILGSRITIPTGIIPLTLQTMMVIIAGILLRPKEILASYGVYFLMGFVGLPVFASGGGLSYVLQPSFGFLLSFPFAACLISALRHKYELTHFYQLYPLCLCALCFIYLIGCGYMYLIFNYYMGSAKDISSIIAIGAAPFVISDSISMAVGCFCAIRLSMVSSIKRILICE</sequence>
<comment type="subcellular location">
    <subcellularLocation>
        <location evidence="2">Cell membrane</location>
        <topology evidence="2">Multi-pass membrane protein</topology>
    </subcellularLocation>
</comment>
<dbReference type="Proteomes" id="UP000295773">
    <property type="component" value="Unassembled WGS sequence"/>
</dbReference>
<feature type="transmembrane region" description="Helical" evidence="3">
    <location>
        <begin position="57"/>
        <end position="76"/>
    </location>
</feature>
<dbReference type="PANTHER" id="PTHR34295:SF1">
    <property type="entry name" value="BIOTIN TRANSPORTER BIOY"/>
    <property type="match status" value="1"/>
</dbReference>
<comment type="similarity">
    <text evidence="1 2">Belongs to the BioY family.</text>
</comment>
<dbReference type="PANTHER" id="PTHR34295">
    <property type="entry name" value="BIOTIN TRANSPORTER BIOY"/>
    <property type="match status" value="1"/>
</dbReference>
<organism evidence="4 5">
    <name type="scientific">Longicatena caecimuris</name>
    <dbReference type="NCBI Taxonomy" id="1796635"/>
    <lineage>
        <taxon>Bacteria</taxon>
        <taxon>Bacillati</taxon>
        <taxon>Bacillota</taxon>
        <taxon>Erysipelotrichia</taxon>
        <taxon>Erysipelotrichales</taxon>
        <taxon>Erysipelotrichaceae</taxon>
        <taxon>Longicatena</taxon>
    </lineage>
</organism>
<feature type="transmembrane region" description="Helical" evidence="3">
    <location>
        <begin position="82"/>
        <end position="98"/>
    </location>
</feature>
<dbReference type="GO" id="GO:0015225">
    <property type="term" value="F:biotin transmembrane transporter activity"/>
    <property type="evidence" value="ECO:0007669"/>
    <property type="project" value="UniProtKB-UniRule"/>
</dbReference>
<dbReference type="AlphaFoldDB" id="A0A4R3TN50"/>
<keyword evidence="3" id="KW-0812">Transmembrane</keyword>
<feature type="transmembrane region" description="Helical" evidence="3">
    <location>
        <begin position="145"/>
        <end position="170"/>
    </location>
</feature>
<dbReference type="GO" id="GO:0005886">
    <property type="term" value="C:plasma membrane"/>
    <property type="evidence" value="ECO:0007669"/>
    <property type="project" value="UniProtKB-SubCell"/>
</dbReference>
<feature type="transmembrane region" description="Helical" evidence="3">
    <location>
        <begin position="29"/>
        <end position="45"/>
    </location>
</feature>
<name>A0A4R3TN50_9FIRM</name>
<feature type="transmembrane region" description="Helical" evidence="3">
    <location>
        <begin position="110"/>
        <end position="133"/>
    </location>
</feature>